<dbReference type="FunFam" id="1.25.40.10:FF:000351">
    <property type="entry name" value="Pentatricopeptide repeat-containing protein"/>
    <property type="match status" value="1"/>
</dbReference>
<dbReference type="InterPro" id="IPR046960">
    <property type="entry name" value="PPR_At4g14850-like_plant"/>
</dbReference>
<dbReference type="GO" id="GO:0003723">
    <property type="term" value="F:RNA binding"/>
    <property type="evidence" value="ECO:0007669"/>
    <property type="project" value="InterPro"/>
</dbReference>
<dbReference type="Pfam" id="PF01535">
    <property type="entry name" value="PPR"/>
    <property type="match status" value="6"/>
</dbReference>
<dbReference type="Gene3D" id="1.25.40.10">
    <property type="entry name" value="Tetratricopeptide repeat domain"/>
    <property type="match status" value="4"/>
</dbReference>
<dbReference type="PROSITE" id="PS51375">
    <property type="entry name" value="PPR"/>
    <property type="match status" value="6"/>
</dbReference>
<organism evidence="3 4">
    <name type="scientific">Pyrus ussuriensis x Pyrus communis</name>
    <dbReference type="NCBI Taxonomy" id="2448454"/>
    <lineage>
        <taxon>Eukaryota</taxon>
        <taxon>Viridiplantae</taxon>
        <taxon>Streptophyta</taxon>
        <taxon>Embryophyta</taxon>
        <taxon>Tracheophyta</taxon>
        <taxon>Spermatophyta</taxon>
        <taxon>Magnoliopsida</taxon>
        <taxon>eudicotyledons</taxon>
        <taxon>Gunneridae</taxon>
        <taxon>Pentapetalae</taxon>
        <taxon>rosids</taxon>
        <taxon>fabids</taxon>
        <taxon>Rosales</taxon>
        <taxon>Rosaceae</taxon>
        <taxon>Amygdaloideae</taxon>
        <taxon>Maleae</taxon>
        <taxon>Pyrus</taxon>
    </lineage>
</organism>
<feature type="repeat" description="PPR" evidence="2">
    <location>
        <begin position="304"/>
        <end position="338"/>
    </location>
</feature>
<reference evidence="3 4" key="3">
    <citation type="submission" date="2019-11" db="EMBL/GenBank/DDBJ databases">
        <title>A de novo genome assembly of a pear dwarfing rootstock.</title>
        <authorList>
            <person name="Wang F."/>
            <person name="Wang J."/>
            <person name="Li S."/>
            <person name="Zhang Y."/>
            <person name="Fang M."/>
            <person name="Ma L."/>
            <person name="Zhao Y."/>
            <person name="Jiang S."/>
        </authorList>
    </citation>
    <scope>NUCLEOTIDE SEQUENCE [LARGE SCALE GENOMIC DNA]</scope>
    <source>
        <strain evidence="3">S2</strain>
        <tissue evidence="3">Leaf</tissue>
    </source>
</reference>
<evidence type="ECO:0000256" key="1">
    <source>
        <dbReference type="ARBA" id="ARBA00022737"/>
    </source>
</evidence>
<dbReference type="AlphaFoldDB" id="A0A5N5IDR8"/>
<dbReference type="NCBIfam" id="TIGR00756">
    <property type="entry name" value="PPR"/>
    <property type="match status" value="7"/>
</dbReference>
<keyword evidence="1" id="KW-0677">Repeat</keyword>
<dbReference type="Pfam" id="PF13041">
    <property type="entry name" value="PPR_2"/>
    <property type="match status" value="2"/>
</dbReference>
<feature type="repeat" description="PPR" evidence="2">
    <location>
        <begin position="110"/>
        <end position="144"/>
    </location>
</feature>
<accession>A0A5N5IDR8</accession>
<feature type="repeat" description="PPR" evidence="2">
    <location>
        <begin position="79"/>
        <end position="109"/>
    </location>
</feature>
<dbReference type="Proteomes" id="UP000327157">
    <property type="component" value="Chromosome 5"/>
</dbReference>
<dbReference type="OrthoDB" id="185373at2759"/>
<dbReference type="PANTHER" id="PTHR47926:SF468">
    <property type="entry name" value="PENTATRICOPEPTIDE REPEAT-CONTAINING PROTEIN"/>
    <property type="match status" value="1"/>
</dbReference>
<dbReference type="Pfam" id="PF20431">
    <property type="entry name" value="E_motif"/>
    <property type="match status" value="1"/>
</dbReference>
<proteinExistence type="predicted"/>
<feature type="repeat" description="PPR" evidence="2">
    <location>
        <begin position="405"/>
        <end position="439"/>
    </location>
</feature>
<gene>
    <name evidence="3" type="ORF">D8674_027787</name>
</gene>
<reference evidence="3 4" key="1">
    <citation type="submission" date="2019-09" db="EMBL/GenBank/DDBJ databases">
        <authorList>
            <person name="Ou C."/>
        </authorList>
    </citation>
    <scope>NUCLEOTIDE SEQUENCE [LARGE SCALE GENOMIC DNA]</scope>
    <source>
        <strain evidence="3">S2</strain>
        <tissue evidence="3">Leaf</tissue>
    </source>
</reference>
<dbReference type="GO" id="GO:0009451">
    <property type="term" value="P:RNA modification"/>
    <property type="evidence" value="ECO:0007669"/>
    <property type="project" value="InterPro"/>
</dbReference>
<keyword evidence="4" id="KW-1185">Reference proteome</keyword>
<sequence length="584" mass="65437">MLRFPAIFQSLGTSELPLSLSISRSNLRKSLPKLSECLVGLMNYTKLTAPSYKSLLSDHLKNQNLDQARRVFNEIPFPGVDLYTMMVIGYARMRRLDNALELFYEMPEKDAVSWNSMIKGCLDCGDLSKAKELFDGMPGKSVVSWTTIMNGFLQFGDVEMAERLFREMPVRDVAVWNSMIHGYFSNGRVEDAKKLFKVMHCKNVISWTSMIGGLDRIGRTDEALQFFREMMGSGVQPTLTTLVCVVTASAKLLRLDLGVQIHGQIVKLGYCFDEFVAASFITLYANCKQMENSYSVFNASLHKNVVVWTALLTGCGLNCQHEDALTIFRNMLKSGVLPNQSSFTSALNSCCGLEDLERGKEIQTSAVKLGFETDVFVGNSLIVLYTKCGSINDGVAIFKRIGDKNIVSWNSTIVGCAQHGCGMWALTLFNQMIRAGLEPDEITFTGLLSACSHSGMLQKARRFFEYFSQRKSVEVKLEHYACMVDVLARCGELEEAEELIKNMPVQANKTVWLTLLGACTMHCNFDVAERAAKRIEDLDPHCSAAYVLLSNLYASANRWSDVSRIREKMKQSRTVKQPGYSWVT</sequence>
<dbReference type="EMBL" id="SMOL01000004">
    <property type="protein sequence ID" value="KAB2637253.1"/>
    <property type="molecule type" value="Genomic_DNA"/>
</dbReference>
<dbReference type="PANTHER" id="PTHR47926">
    <property type="entry name" value="PENTATRICOPEPTIDE REPEAT-CONTAINING PROTEIN"/>
    <property type="match status" value="1"/>
</dbReference>
<dbReference type="InterPro" id="IPR002885">
    <property type="entry name" value="PPR_rpt"/>
</dbReference>
<dbReference type="FunFam" id="1.25.40.10:FF:000090">
    <property type="entry name" value="Pentatricopeptide repeat-containing protein, chloroplastic"/>
    <property type="match status" value="1"/>
</dbReference>
<name>A0A5N5IDR8_9ROSA</name>
<evidence type="ECO:0000256" key="2">
    <source>
        <dbReference type="PROSITE-ProRule" id="PRU00708"/>
    </source>
</evidence>
<dbReference type="InterPro" id="IPR046848">
    <property type="entry name" value="E_motif"/>
</dbReference>
<evidence type="ECO:0000313" key="3">
    <source>
        <dbReference type="EMBL" id="KAB2637253.1"/>
    </source>
</evidence>
<protein>
    <submittedName>
        <fullName evidence="3">Pentatricopeptide repeat-containing protein</fullName>
    </submittedName>
</protein>
<reference evidence="4" key="2">
    <citation type="submission" date="2019-10" db="EMBL/GenBank/DDBJ databases">
        <title>A de novo genome assembly of a pear dwarfing rootstock.</title>
        <authorList>
            <person name="Wang F."/>
            <person name="Wang J."/>
            <person name="Li S."/>
            <person name="Zhang Y."/>
            <person name="Fang M."/>
            <person name="Ma L."/>
            <person name="Zhao Y."/>
            <person name="Jiang S."/>
        </authorList>
    </citation>
    <scope>NUCLEOTIDE SEQUENCE [LARGE SCALE GENOMIC DNA]</scope>
</reference>
<feature type="repeat" description="PPR" evidence="2">
    <location>
        <begin position="172"/>
        <end position="202"/>
    </location>
</feature>
<dbReference type="InterPro" id="IPR011990">
    <property type="entry name" value="TPR-like_helical_dom_sf"/>
</dbReference>
<comment type="caution">
    <text evidence="3">The sequence shown here is derived from an EMBL/GenBank/DDBJ whole genome shotgun (WGS) entry which is preliminary data.</text>
</comment>
<feature type="repeat" description="PPR" evidence="2">
    <location>
        <begin position="203"/>
        <end position="237"/>
    </location>
</feature>
<evidence type="ECO:0000313" key="4">
    <source>
        <dbReference type="Proteomes" id="UP000327157"/>
    </source>
</evidence>
<dbReference type="SUPFAM" id="SSF48452">
    <property type="entry name" value="TPR-like"/>
    <property type="match status" value="1"/>
</dbReference>